<proteinExistence type="predicted"/>
<dbReference type="Pfam" id="PF13180">
    <property type="entry name" value="PDZ_2"/>
    <property type="match status" value="1"/>
</dbReference>
<dbReference type="GO" id="GO:0008233">
    <property type="term" value="F:peptidase activity"/>
    <property type="evidence" value="ECO:0007669"/>
    <property type="project" value="UniProtKB-KW"/>
</dbReference>
<feature type="transmembrane region" description="Helical" evidence="4">
    <location>
        <begin position="66"/>
        <end position="86"/>
    </location>
</feature>
<evidence type="ECO:0000256" key="3">
    <source>
        <dbReference type="SAM" id="MobiDB-lite"/>
    </source>
</evidence>
<evidence type="ECO:0000256" key="2">
    <source>
        <dbReference type="ARBA" id="ARBA00022801"/>
    </source>
</evidence>
<evidence type="ECO:0000256" key="4">
    <source>
        <dbReference type="SAM" id="Phobius"/>
    </source>
</evidence>
<gene>
    <name evidence="6" type="ORF">RM574_14000</name>
</gene>
<evidence type="ECO:0000313" key="6">
    <source>
        <dbReference type="EMBL" id="MDT0416601.1"/>
    </source>
</evidence>
<evidence type="ECO:0000256" key="1">
    <source>
        <dbReference type="ARBA" id="ARBA00022670"/>
    </source>
</evidence>
<dbReference type="AlphaFoldDB" id="A0ABD5E5A0"/>
<sequence length="417" mass="42054">MDLGERGRAGADDGPAEPWAGYDPWESTPATPTGARQPAPRPAGPAHEPAPEPSGEPGVRARRRGVIVAVALAALVTGTLGGYLGARYERDGGPRTLVLPAPAPGPERPAGSVADLAARSLPGVVTLRASGAAEAGTGTGFVLDDRGHILTNNHVVAPAAGGGALSVTFSGGQTLRAEVVGRDAGYDLAVVRVRGVKNLTPLALGDSEGVRVGDPVVALGSPFDLPNTVTAGIISAKERPVTAAGEGEQGDISYVDALQTDAPLNPGNSGGPLLDATGHVIGVNSAIRSAGGSDEGQAGSVGLGFAIPVNQARWVAGELLAHGRVAHPVIGVALDSREDRNGALIGGDKDAVTPGGPADRAGLAPGDLVTAADDRPVTSTEDLIVRIRAHRPGDRLRLTYVREGKEHHATVTLEAAD</sequence>
<keyword evidence="4" id="KW-0812">Transmembrane</keyword>
<dbReference type="SUPFAM" id="SSF50494">
    <property type="entry name" value="Trypsin-like serine proteases"/>
    <property type="match status" value="1"/>
</dbReference>
<keyword evidence="2" id="KW-0378">Hydrolase</keyword>
<feature type="compositionally biased region" description="Low complexity" evidence="3">
    <location>
        <begin position="28"/>
        <end position="38"/>
    </location>
</feature>
<keyword evidence="1" id="KW-0645">Protease</keyword>
<dbReference type="InterPro" id="IPR036034">
    <property type="entry name" value="PDZ_sf"/>
</dbReference>
<accession>A0ABD5E5A0</accession>
<dbReference type="Pfam" id="PF13365">
    <property type="entry name" value="Trypsin_2"/>
    <property type="match status" value="1"/>
</dbReference>
<dbReference type="GO" id="GO:0006508">
    <property type="term" value="P:proteolysis"/>
    <property type="evidence" value="ECO:0007669"/>
    <property type="project" value="UniProtKB-KW"/>
</dbReference>
<dbReference type="RefSeq" id="WP_311677081.1">
    <property type="nucleotide sequence ID" value="NZ_JAVRER010000018.1"/>
</dbReference>
<dbReference type="InterPro" id="IPR001478">
    <property type="entry name" value="PDZ"/>
</dbReference>
<evidence type="ECO:0000259" key="5">
    <source>
        <dbReference type="SMART" id="SM00228"/>
    </source>
</evidence>
<dbReference type="SMART" id="SM00228">
    <property type="entry name" value="PDZ"/>
    <property type="match status" value="1"/>
</dbReference>
<dbReference type="Proteomes" id="UP001183607">
    <property type="component" value="Unassembled WGS sequence"/>
</dbReference>
<keyword evidence="4" id="KW-1133">Transmembrane helix</keyword>
<keyword evidence="4" id="KW-0472">Membrane</keyword>
<feature type="domain" description="PDZ" evidence="5">
    <location>
        <begin position="328"/>
        <end position="404"/>
    </location>
</feature>
<dbReference type="PRINTS" id="PR00834">
    <property type="entry name" value="PROTEASES2C"/>
</dbReference>
<feature type="compositionally biased region" description="Basic and acidic residues" evidence="3">
    <location>
        <begin position="1"/>
        <end position="11"/>
    </location>
</feature>
<dbReference type="EMBL" id="JAVRER010000018">
    <property type="protein sequence ID" value="MDT0416601.1"/>
    <property type="molecule type" value="Genomic_DNA"/>
</dbReference>
<feature type="region of interest" description="Disordered" evidence="3">
    <location>
        <begin position="1"/>
        <end position="59"/>
    </location>
</feature>
<dbReference type="InterPro" id="IPR009003">
    <property type="entry name" value="Peptidase_S1_PA"/>
</dbReference>
<dbReference type="InterPro" id="IPR001940">
    <property type="entry name" value="Peptidase_S1C"/>
</dbReference>
<name>A0ABD5E5A0_9ACTN</name>
<reference evidence="7" key="1">
    <citation type="submission" date="2023-07" db="EMBL/GenBank/DDBJ databases">
        <title>30 novel species of actinomycetes from the DSMZ collection.</title>
        <authorList>
            <person name="Nouioui I."/>
        </authorList>
    </citation>
    <scope>NUCLEOTIDE SEQUENCE [LARGE SCALE GENOMIC DNA]</scope>
    <source>
        <strain evidence="7">DSM 41982</strain>
    </source>
</reference>
<dbReference type="Gene3D" id="2.30.42.10">
    <property type="match status" value="1"/>
</dbReference>
<dbReference type="InterPro" id="IPR051201">
    <property type="entry name" value="Chloro_Bact_Ser_Proteases"/>
</dbReference>
<dbReference type="PANTHER" id="PTHR43343:SF3">
    <property type="entry name" value="PROTEASE DO-LIKE 8, CHLOROPLASTIC"/>
    <property type="match status" value="1"/>
</dbReference>
<protein>
    <submittedName>
        <fullName evidence="6">Trypsin-like peptidase domain-containing protein</fullName>
    </submittedName>
</protein>
<dbReference type="PANTHER" id="PTHR43343">
    <property type="entry name" value="PEPTIDASE S12"/>
    <property type="match status" value="1"/>
</dbReference>
<evidence type="ECO:0000313" key="7">
    <source>
        <dbReference type="Proteomes" id="UP001183607"/>
    </source>
</evidence>
<comment type="caution">
    <text evidence="6">The sequence shown here is derived from an EMBL/GenBank/DDBJ whole genome shotgun (WGS) entry which is preliminary data.</text>
</comment>
<dbReference type="SUPFAM" id="SSF50156">
    <property type="entry name" value="PDZ domain-like"/>
    <property type="match status" value="1"/>
</dbReference>
<organism evidence="6 7">
    <name type="scientific">Streptomyces evansiae</name>
    <dbReference type="NCBI Taxonomy" id="3075535"/>
    <lineage>
        <taxon>Bacteria</taxon>
        <taxon>Bacillati</taxon>
        <taxon>Actinomycetota</taxon>
        <taxon>Actinomycetes</taxon>
        <taxon>Kitasatosporales</taxon>
        <taxon>Streptomycetaceae</taxon>
        <taxon>Streptomyces</taxon>
    </lineage>
</organism>
<dbReference type="Gene3D" id="2.40.10.120">
    <property type="match status" value="1"/>
</dbReference>